<proteinExistence type="predicted"/>
<sequence>MDEHAEGLERVVTAYGAEDYLRQLSHELLGSPRPECLACYVFRMVNEFGCDHTRRFTGHWRQTRARHATGLERRLDGAGAFCDCRLFRNGWRLDAPRAVHRGERPACPGVGPRSAQPCALWCRIRRPPRQR</sequence>
<reference evidence="1 2" key="1">
    <citation type="submission" date="2024-10" db="EMBL/GenBank/DDBJ databases">
        <title>The Natural Products Discovery Center: Release of the First 8490 Sequenced Strains for Exploring Actinobacteria Biosynthetic Diversity.</title>
        <authorList>
            <person name="Kalkreuter E."/>
            <person name="Kautsar S.A."/>
            <person name="Yang D."/>
            <person name="Bader C.D."/>
            <person name="Teijaro C.N."/>
            <person name="Fluegel L."/>
            <person name="Davis C.M."/>
            <person name="Simpson J.R."/>
            <person name="Lauterbach L."/>
            <person name="Steele A.D."/>
            <person name="Gui C."/>
            <person name="Meng S."/>
            <person name="Li G."/>
            <person name="Viehrig K."/>
            <person name="Ye F."/>
            <person name="Su P."/>
            <person name="Kiefer A.F."/>
            <person name="Nichols A."/>
            <person name="Cepeda A.J."/>
            <person name="Yan W."/>
            <person name="Fan B."/>
            <person name="Jiang Y."/>
            <person name="Adhikari A."/>
            <person name="Zheng C.-J."/>
            <person name="Schuster L."/>
            <person name="Cowan T.M."/>
            <person name="Smanski M.J."/>
            <person name="Chevrette M.G."/>
            <person name="De Carvalho L.P.S."/>
            <person name="Shen B."/>
        </authorList>
    </citation>
    <scope>NUCLEOTIDE SEQUENCE [LARGE SCALE GENOMIC DNA]</scope>
    <source>
        <strain evidence="1 2">NPDC049639</strain>
    </source>
</reference>
<gene>
    <name evidence="1" type="ORF">ACIB24_18115</name>
</gene>
<dbReference type="Proteomes" id="UP001612915">
    <property type="component" value="Unassembled WGS sequence"/>
</dbReference>
<dbReference type="RefSeq" id="WP_398283225.1">
    <property type="nucleotide sequence ID" value="NZ_JBITLV010000006.1"/>
</dbReference>
<protein>
    <submittedName>
        <fullName evidence="1">DUF2695 domain-containing protein</fullName>
    </submittedName>
</protein>
<evidence type="ECO:0000313" key="1">
    <source>
        <dbReference type="EMBL" id="MFI7588982.1"/>
    </source>
</evidence>
<name>A0ABW8ASX3_9ACTN</name>
<dbReference type="EMBL" id="JBITLV010000006">
    <property type="protein sequence ID" value="MFI7588982.1"/>
    <property type="molecule type" value="Genomic_DNA"/>
</dbReference>
<dbReference type="Pfam" id="PF10905">
    <property type="entry name" value="DUF2695"/>
    <property type="match status" value="1"/>
</dbReference>
<accession>A0ABW8ASX3</accession>
<evidence type="ECO:0000313" key="2">
    <source>
        <dbReference type="Proteomes" id="UP001612915"/>
    </source>
</evidence>
<comment type="caution">
    <text evidence="1">The sequence shown here is derived from an EMBL/GenBank/DDBJ whole genome shotgun (WGS) entry which is preliminary data.</text>
</comment>
<organism evidence="1 2">
    <name type="scientific">Spongisporangium articulatum</name>
    <dbReference type="NCBI Taxonomy" id="3362603"/>
    <lineage>
        <taxon>Bacteria</taxon>
        <taxon>Bacillati</taxon>
        <taxon>Actinomycetota</taxon>
        <taxon>Actinomycetes</taxon>
        <taxon>Kineosporiales</taxon>
        <taxon>Kineosporiaceae</taxon>
        <taxon>Spongisporangium</taxon>
    </lineage>
</organism>
<keyword evidence="2" id="KW-1185">Reference proteome</keyword>
<dbReference type="InterPro" id="IPR024248">
    <property type="entry name" value="DUF2695"/>
</dbReference>